<sequence>MPATSDEALERKRKATLQRKRNAAAKRMLRKPWVAAAFRAAAKAQAAKLHADAAKLKRENSELKRANTELTKDRAHATKKLKRENSELKRANTELTKDLTLQARRHEGALQNLGRDLDATEQAGWRGQDREKNLKAQLRHANSELNQHRLKDKRLKRWGTQRDLSRFAYLTGDPPTKGGKSLRHNCMGSQ</sequence>
<organism evidence="3 4">
    <name type="scientific">Prorocentrum cordatum</name>
    <dbReference type="NCBI Taxonomy" id="2364126"/>
    <lineage>
        <taxon>Eukaryota</taxon>
        <taxon>Sar</taxon>
        <taxon>Alveolata</taxon>
        <taxon>Dinophyceae</taxon>
        <taxon>Prorocentrales</taxon>
        <taxon>Prorocentraceae</taxon>
        <taxon>Prorocentrum</taxon>
    </lineage>
</organism>
<protein>
    <submittedName>
        <fullName evidence="3">Uncharacterized protein</fullName>
    </submittedName>
</protein>
<evidence type="ECO:0000256" key="1">
    <source>
        <dbReference type="SAM" id="Coils"/>
    </source>
</evidence>
<dbReference type="EMBL" id="CAUYUJ010003581">
    <property type="protein sequence ID" value="CAK0805890.1"/>
    <property type="molecule type" value="Genomic_DNA"/>
</dbReference>
<name>A0ABN9QQL0_9DINO</name>
<feature type="region of interest" description="Disordered" evidence="2">
    <location>
        <begin position="170"/>
        <end position="190"/>
    </location>
</feature>
<evidence type="ECO:0000256" key="2">
    <source>
        <dbReference type="SAM" id="MobiDB-lite"/>
    </source>
</evidence>
<evidence type="ECO:0000313" key="4">
    <source>
        <dbReference type="Proteomes" id="UP001189429"/>
    </source>
</evidence>
<accession>A0ABN9QQL0</accession>
<dbReference type="Proteomes" id="UP001189429">
    <property type="component" value="Unassembled WGS sequence"/>
</dbReference>
<reference evidence="3" key="1">
    <citation type="submission" date="2023-10" db="EMBL/GenBank/DDBJ databases">
        <authorList>
            <person name="Chen Y."/>
            <person name="Shah S."/>
            <person name="Dougan E. K."/>
            <person name="Thang M."/>
            <person name="Chan C."/>
        </authorList>
    </citation>
    <scope>NUCLEOTIDE SEQUENCE [LARGE SCALE GENOMIC DNA]</scope>
</reference>
<evidence type="ECO:0000313" key="3">
    <source>
        <dbReference type="EMBL" id="CAK0805890.1"/>
    </source>
</evidence>
<proteinExistence type="predicted"/>
<feature type="compositionally biased region" description="Basic residues" evidence="2">
    <location>
        <begin position="11"/>
        <end position="24"/>
    </location>
</feature>
<keyword evidence="4" id="KW-1185">Reference proteome</keyword>
<gene>
    <name evidence="3" type="ORF">PCOR1329_LOCUS12301</name>
</gene>
<keyword evidence="1" id="KW-0175">Coiled coil</keyword>
<feature type="coiled-coil region" evidence="1">
    <location>
        <begin position="39"/>
        <end position="151"/>
    </location>
</feature>
<feature type="region of interest" description="Disordered" evidence="2">
    <location>
        <begin position="1"/>
        <end position="24"/>
    </location>
</feature>
<comment type="caution">
    <text evidence="3">The sequence shown here is derived from an EMBL/GenBank/DDBJ whole genome shotgun (WGS) entry which is preliminary data.</text>
</comment>